<dbReference type="SMART" id="SM00409">
    <property type="entry name" value="IG"/>
    <property type="match status" value="2"/>
</dbReference>
<dbReference type="InterPro" id="IPR003599">
    <property type="entry name" value="Ig_sub"/>
</dbReference>
<name>A0A6J2WK53_CHACN</name>
<dbReference type="Pfam" id="PF07686">
    <property type="entry name" value="V-set"/>
    <property type="match status" value="1"/>
</dbReference>
<evidence type="ECO:0000259" key="1">
    <source>
        <dbReference type="PROSITE" id="PS50835"/>
    </source>
</evidence>
<dbReference type="RefSeq" id="XP_030643696.1">
    <property type="nucleotide sequence ID" value="XM_030787836.1"/>
</dbReference>
<dbReference type="Proteomes" id="UP000504632">
    <property type="component" value="Chromosome 11"/>
</dbReference>
<reference evidence="2" key="1">
    <citation type="submission" date="2024-06" db="UniProtKB">
        <authorList>
            <consortium name="RefSeq"/>
        </authorList>
    </citation>
    <scope>NUCLEOTIDE SEQUENCE [LARGE SCALE GENOMIC DNA]</scope>
</reference>
<dbReference type="Gene3D" id="2.60.40.10">
    <property type="entry name" value="Immunoglobulins"/>
    <property type="match status" value="2"/>
</dbReference>
<evidence type="ECO:0000313" key="2">
    <source>
        <dbReference type="Proteomes" id="UP000504632"/>
    </source>
</evidence>
<gene>
    <name evidence="3" type="primary">LOC115823811</name>
</gene>
<dbReference type="InterPro" id="IPR013783">
    <property type="entry name" value="Ig-like_fold"/>
</dbReference>
<dbReference type="GeneID" id="115823811"/>
<sequence length="290" mass="32232">MSVNDSALCMILDSNRRPLGWEAGVLARTLKSTYAIVSRQDVSEDVLGVTVDEEKTVREGETVTLHTGFTGLQRDVQIQWFYGPVDPDTIIAQILRGEIITDYSDRFRDRLQLDKQTGSLTIRSISITDSGVYKVQIIRGKLSEKKFRVTVYATVPAPHIRVRQNHSAVSGSSGPKRSVECSVENGRDVTLSWYKGKEILNQTSSPDLNTNLSLTLEIEDQDCITYSCVSANLVSNKTTQLNVTDLCNMSGKPAEELNYCEINVPTQNTTQKVTQETAEEPETIYSSVIT</sequence>
<dbReference type="SUPFAM" id="SSF48726">
    <property type="entry name" value="Immunoglobulin"/>
    <property type="match status" value="2"/>
</dbReference>
<dbReference type="PANTHER" id="PTHR21063">
    <property type="entry name" value="LFA-3"/>
    <property type="match status" value="1"/>
</dbReference>
<dbReference type="CDD" id="cd00096">
    <property type="entry name" value="Ig"/>
    <property type="match status" value="1"/>
</dbReference>
<dbReference type="FunCoup" id="A0A6J2WK53">
    <property type="interactions" value="1215"/>
</dbReference>
<dbReference type="AlphaFoldDB" id="A0A6J2WK53"/>
<keyword evidence="2" id="KW-1185">Reference proteome</keyword>
<dbReference type="InterPro" id="IPR007110">
    <property type="entry name" value="Ig-like_dom"/>
</dbReference>
<dbReference type="PROSITE" id="PS50835">
    <property type="entry name" value="IG_LIKE"/>
    <property type="match status" value="1"/>
</dbReference>
<organism evidence="2 3">
    <name type="scientific">Chanos chanos</name>
    <name type="common">Milkfish</name>
    <name type="synonym">Mugil chanos</name>
    <dbReference type="NCBI Taxonomy" id="29144"/>
    <lineage>
        <taxon>Eukaryota</taxon>
        <taxon>Metazoa</taxon>
        <taxon>Chordata</taxon>
        <taxon>Craniata</taxon>
        <taxon>Vertebrata</taxon>
        <taxon>Euteleostomi</taxon>
        <taxon>Actinopterygii</taxon>
        <taxon>Neopterygii</taxon>
        <taxon>Teleostei</taxon>
        <taxon>Ostariophysi</taxon>
        <taxon>Gonorynchiformes</taxon>
        <taxon>Chanidae</taxon>
        <taxon>Chanos</taxon>
    </lineage>
</organism>
<proteinExistence type="predicted"/>
<reference evidence="3" key="2">
    <citation type="submission" date="2025-08" db="UniProtKB">
        <authorList>
            <consortium name="RefSeq"/>
        </authorList>
    </citation>
    <scope>IDENTIFICATION</scope>
</reference>
<evidence type="ECO:0000313" key="3">
    <source>
        <dbReference type="RefSeq" id="XP_030643696.1"/>
    </source>
</evidence>
<protein>
    <submittedName>
        <fullName evidence="3">Uncharacterized protein LOC115823811</fullName>
    </submittedName>
</protein>
<dbReference type="InParanoid" id="A0A6J2WK53"/>
<dbReference type="InterPro" id="IPR013106">
    <property type="entry name" value="Ig_V-set"/>
</dbReference>
<dbReference type="PANTHER" id="PTHR21063:SF4">
    <property type="entry name" value="CD48 ANTIGEN-RELATED"/>
    <property type="match status" value="1"/>
</dbReference>
<dbReference type="OrthoDB" id="9835793at2759"/>
<feature type="domain" description="Ig-like" evidence="1">
    <location>
        <begin position="158"/>
        <end position="244"/>
    </location>
</feature>
<accession>A0A6J2WK53</accession>
<dbReference type="InterPro" id="IPR036179">
    <property type="entry name" value="Ig-like_dom_sf"/>
</dbReference>